<protein>
    <submittedName>
        <fullName evidence="6">TetR/AcrR family transcriptional regulator</fullName>
    </submittedName>
</protein>
<dbReference type="Gene3D" id="1.10.357.10">
    <property type="entry name" value="Tetracycline Repressor, domain 2"/>
    <property type="match status" value="1"/>
</dbReference>
<gene>
    <name evidence="6" type="ORF">EVS81_15440</name>
</gene>
<evidence type="ECO:0000313" key="6">
    <source>
        <dbReference type="EMBL" id="QBE50050.1"/>
    </source>
</evidence>
<dbReference type="KEGG" id="ltr:EVS81_15440"/>
<reference evidence="6 7" key="1">
    <citation type="submission" date="2019-02" db="EMBL/GenBank/DDBJ databases">
        <authorList>
            <person name="Sun L."/>
            <person name="Pan D."/>
            <person name="Wu X."/>
        </authorList>
    </citation>
    <scope>NUCLEOTIDE SEQUENCE [LARGE SCALE GENOMIC DNA]</scope>
    <source>
        <strain evidence="6 7">JW-1</strain>
    </source>
</reference>
<dbReference type="AlphaFoldDB" id="A0A4P6KI90"/>
<dbReference type="Pfam" id="PF00440">
    <property type="entry name" value="TetR_N"/>
    <property type="match status" value="1"/>
</dbReference>
<dbReference type="Gene3D" id="1.10.10.60">
    <property type="entry name" value="Homeodomain-like"/>
    <property type="match status" value="1"/>
</dbReference>
<dbReference type="OrthoDB" id="4709966at2"/>
<keyword evidence="3" id="KW-0804">Transcription</keyword>
<feature type="domain" description="HTH tetR-type" evidence="5">
    <location>
        <begin position="2"/>
        <end position="62"/>
    </location>
</feature>
<dbReference type="SUPFAM" id="SSF48498">
    <property type="entry name" value="Tetracyclin repressor-like, C-terminal domain"/>
    <property type="match status" value="1"/>
</dbReference>
<keyword evidence="1" id="KW-0805">Transcription regulation</keyword>
<keyword evidence="7" id="KW-1185">Reference proteome</keyword>
<evidence type="ECO:0000256" key="1">
    <source>
        <dbReference type="ARBA" id="ARBA00023015"/>
    </source>
</evidence>
<dbReference type="GO" id="GO:0003677">
    <property type="term" value="F:DNA binding"/>
    <property type="evidence" value="ECO:0007669"/>
    <property type="project" value="UniProtKB-UniRule"/>
</dbReference>
<dbReference type="RefSeq" id="WP_130111145.1">
    <property type="nucleotide sequence ID" value="NZ_CP035806.1"/>
</dbReference>
<proteinExistence type="predicted"/>
<evidence type="ECO:0000313" key="7">
    <source>
        <dbReference type="Proteomes" id="UP000289260"/>
    </source>
</evidence>
<organism evidence="6 7">
    <name type="scientific">Leucobacter triazinivorans</name>
    <dbReference type="NCBI Taxonomy" id="1784719"/>
    <lineage>
        <taxon>Bacteria</taxon>
        <taxon>Bacillati</taxon>
        <taxon>Actinomycetota</taxon>
        <taxon>Actinomycetes</taxon>
        <taxon>Micrococcales</taxon>
        <taxon>Microbacteriaceae</taxon>
        <taxon>Leucobacter</taxon>
    </lineage>
</organism>
<dbReference type="Pfam" id="PF13305">
    <property type="entry name" value="TetR_C_33"/>
    <property type="match status" value="1"/>
</dbReference>
<dbReference type="SUPFAM" id="SSF46689">
    <property type="entry name" value="Homeodomain-like"/>
    <property type="match status" value="1"/>
</dbReference>
<sequence>MTARREHLLDLAELVLEREGLDGFGVHALARAAGIKPPSIYKHFAGAADLQHALISRWFRRLAAALDAAESSIASFAAAYRAIALAAPQLYRLATYGPLDRALLDPGAERAALAAALRLFGEEEASDEDHPRARLAWAAAHGLVSLEIADRFPPGTDLDAAWRALAAALSG</sequence>
<evidence type="ECO:0000256" key="3">
    <source>
        <dbReference type="ARBA" id="ARBA00023163"/>
    </source>
</evidence>
<dbReference type="PROSITE" id="PS50977">
    <property type="entry name" value="HTH_TETR_2"/>
    <property type="match status" value="1"/>
</dbReference>
<dbReference type="InterPro" id="IPR036271">
    <property type="entry name" value="Tet_transcr_reg_TetR-rel_C_sf"/>
</dbReference>
<dbReference type="Proteomes" id="UP000289260">
    <property type="component" value="Chromosome"/>
</dbReference>
<accession>A0A4P6KI90</accession>
<dbReference type="InterPro" id="IPR025996">
    <property type="entry name" value="MT1864/Rv1816-like_C"/>
</dbReference>
<feature type="DNA-binding region" description="H-T-H motif" evidence="4">
    <location>
        <begin position="25"/>
        <end position="44"/>
    </location>
</feature>
<dbReference type="InterPro" id="IPR009057">
    <property type="entry name" value="Homeodomain-like_sf"/>
</dbReference>
<evidence type="ECO:0000256" key="4">
    <source>
        <dbReference type="PROSITE-ProRule" id="PRU00335"/>
    </source>
</evidence>
<keyword evidence="2 4" id="KW-0238">DNA-binding</keyword>
<dbReference type="EMBL" id="CP035806">
    <property type="protein sequence ID" value="QBE50050.1"/>
    <property type="molecule type" value="Genomic_DNA"/>
</dbReference>
<dbReference type="InterPro" id="IPR001647">
    <property type="entry name" value="HTH_TetR"/>
</dbReference>
<evidence type="ECO:0000256" key="2">
    <source>
        <dbReference type="ARBA" id="ARBA00023125"/>
    </source>
</evidence>
<evidence type="ECO:0000259" key="5">
    <source>
        <dbReference type="PROSITE" id="PS50977"/>
    </source>
</evidence>
<name>A0A4P6KI90_9MICO</name>